<dbReference type="Proteomes" id="UP000247409">
    <property type="component" value="Unassembled WGS sequence"/>
</dbReference>
<keyword evidence="1" id="KW-0472">Membrane</keyword>
<evidence type="ECO:0000313" key="3">
    <source>
        <dbReference type="EMBL" id="PXF45822.1"/>
    </source>
</evidence>
<feature type="chain" id="PRO_5015993865" evidence="2">
    <location>
        <begin position="21"/>
        <end position="180"/>
    </location>
</feature>
<organism evidence="3 4">
    <name type="scientific">Gracilariopsis chorda</name>
    <dbReference type="NCBI Taxonomy" id="448386"/>
    <lineage>
        <taxon>Eukaryota</taxon>
        <taxon>Rhodophyta</taxon>
        <taxon>Florideophyceae</taxon>
        <taxon>Rhodymeniophycidae</taxon>
        <taxon>Gracilariales</taxon>
        <taxon>Gracilariaceae</taxon>
        <taxon>Gracilariopsis</taxon>
    </lineage>
</organism>
<keyword evidence="4" id="KW-1185">Reference proteome</keyword>
<gene>
    <name evidence="3" type="ORF">BWQ96_04434</name>
</gene>
<keyword evidence="1" id="KW-0812">Transmembrane</keyword>
<reference evidence="3 4" key="1">
    <citation type="journal article" date="2018" name="Mol. Biol. Evol.">
        <title>Analysis of the draft genome of the red seaweed Gracilariopsis chorda provides insights into genome size evolution in Rhodophyta.</title>
        <authorList>
            <person name="Lee J."/>
            <person name="Yang E.C."/>
            <person name="Graf L."/>
            <person name="Yang J.H."/>
            <person name="Qiu H."/>
            <person name="Zel Zion U."/>
            <person name="Chan C.X."/>
            <person name="Stephens T.G."/>
            <person name="Weber A.P.M."/>
            <person name="Boo G.H."/>
            <person name="Boo S.M."/>
            <person name="Kim K.M."/>
            <person name="Shin Y."/>
            <person name="Jung M."/>
            <person name="Lee S.J."/>
            <person name="Yim H.S."/>
            <person name="Lee J.H."/>
            <person name="Bhattacharya D."/>
            <person name="Yoon H.S."/>
        </authorList>
    </citation>
    <scope>NUCLEOTIDE SEQUENCE [LARGE SCALE GENOMIC DNA]</scope>
    <source>
        <strain evidence="3 4">SKKU-2015</strain>
        <tissue evidence="3">Whole body</tissue>
    </source>
</reference>
<accession>A0A2V3IUM8</accession>
<name>A0A2V3IUM8_9FLOR</name>
<feature type="transmembrane region" description="Helical" evidence="1">
    <location>
        <begin position="58"/>
        <end position="82"/>
    </location>
</feature>
<feature type="signal peptide" evidence="2">
    <location>
        <begin position="1"/>
        <end position="20"/>
    </location>
</feature>
<evidence type="ECO:0000256" key="2">
    <source>
        <dbReference type="SAM" id="SignalP"/>
    </source>
</evidence>
<feature type="transmembrane region" description="Helical" evidence="1">
    <location>
        <begin position="133"/>
        <end position="159"/>
    </location>
</feature>
<dbReference type="AlphaFoldDB" id="A0A2V3IUM8"/>
<dbReference type="EMBL" id="NBIV01000052">
    <property type="protein sequence ID" value="PXF45822.1"/>
    <property type="molecule type" value="Genomic_DNA"/>
</dbReference>
<evidence type="ECO:0000313" key="4">
    <source>
        <dbReference type="Proteomes" id="UP000247409"/>
    </source>
</evidence>
<keyword evidence="1" id="KW-1133">Transmembrane helix</keyword>
<sequence>MIPFALQLFALGMMVTVASAEEDVRIPEFFASDCMDFRYQLLNHSTTSFYDRRHATRVGIASMALFWTGIPAIPLGISAIWMGRRISTPALRALKSSGVSSDNYQRVNKLCATLLRKRPLEDVSFQGRSSAAIAMGAVALGLSLFAFVVQTCYGVIVFVDSGKRFVSDSDSSSDTDSTYV</sequence>
<proteinExistence type="predicted"/>
<evidence type="ECO:0000256" key="1">
    <source>
        <dbReference type="SAM" id="Phobius"/>
    </source>
</evidence>
<comment type="caution">
    <text evidence="3">The sequence shown here is derived from an EMBL/GenBank/DDBJ whole genome shotgun (WGS) entry which is preliminary data.</text>
</comment>
<keyword evidence="2" id="KW-0732">Signal</keyword>
<protein>
    <submittedName>
        <fullName evidence="3">Uncharacterized protein</fullName>
    </submittedName>
</protein>